<comment type="caution">
    <text evidence="10">The sequence shown here is derived from an EMBL/GenBank/DDBJ whole genome shotgun (WGS) entry which is preliminary data.</text>
</comment>
<evidence type="ECO:0000256" key="8">
    <source>
        <dbReference type="SAM" id="MobiDB-lite"/>
    </source>
</evidence>
<dbReference type="SMART" id="SM00835">
    <property type="entry name" value="Cupin_1"/>
    <property type="match status" value="2"/>
</dbReference>
<dbReference type="CDD" id="cd02243">
    <property type="entry name" value="cupin_11S_legumin_C"/>
    <property type="match status" value="1"/>
</dbReference>
<dbReference type="CDD" id="cd02242">
    <property type="entry name" value="cupin_11S_legumin_N"/>
    <property type="match status" value="1"/>
</dbReference>
<dbReference type="GO" id="GO:0034214">
    <property type="term" value="P:protein hexamerization"/>
    <property type="evidence" value="ECO:0007669"/>
    <property type="project" value="UniProtKB-ARBA"/>
</dbReference>
<sequence length="503" mass="57472">MASSSSLLCLSLLSLLLSNFCFAQIQQVPLGIQSGQRQRQKQQRWQTRCQFERLNARQPNRRVESEAGVSEYWDIQGQEDDELQCAGVEVARHTIQQRGLLLPSFLNAPIIFYVLQGMHAFIIYSRGIHGAVIPGCPETFERGSSQQYRGYLSEESGEQHQKVREIQAGDIVALPAGVASWVYNNGGSPLVLITFVDVGNQANQLDQFTRRFHLGGNPQREQRSEQQVRVQRQSRREERSLLRRQNPNGNIFSGFDVRLLAESFKIDTELASRLQNRDDRRERIVRVREDLRIITPARIEEEERRRYGGYEGSYGEHYNGLEETFCTLRLRHNIDRPSQADIFNPRGGRVTTVNSFNLPILRFLQLTAKRAVLYKNALLAPHYSPNSHNVLYVTRGSGRVQVSDDYGRNVFDGELQEGQVFVVPQNHAVVEQASSRGFEWITVKTNENVINQPLAGRISAIRAMPEDVLANAFRISREQARRLKYNRDEVSVFTPSSQQGGWE</sequence>
<dbReference type="SUPFAM" id="SSF51182">
    <property type="entry name" value="RmlC-like cupins"/>
    <property type="match status" value="1"/>
</dbReference>
<organism evidence="10 11">
    <name type="scientific">Trema orientale</name>
    <name type="common">Charcoal tree</name>
    <name type="synonym">Celtis orientalis</name>
    <dbReference type="NCBI Taxonomy" id="63057"/>
    <lineage>
        <taxon>Eukaryota</taxon>
        <taxon>Viridiplantae</taxon>
        <taxon>Streptophyta</taxon>
        <taxon>Embryophyta</taxon>
        <taxon>Tracheophyta</taxon>
        <taxon>Spermatophyta</taxon>
        <taxon>Magnoliopsida</taxon>
        <taxon>eudicotyledons</taxon>
        <taxon>Gunneridae</taxon>
        <taxon>Pentapetalae</taxon>
        <taxon>rosids</taxon>
        <taxon>fabids</taxon>
        <taxon>Rosales</taxon>
        <taxon>Cannabaceae</taxon>
        <taxon>Trema</taxon>
    </lineage>
</organism>
<evidence type="ECO:0000256" key="4">
    <source>
        <dbReference type="ARBA" id="ARBA00023157"/>
    </source>
</evidence>
<name>A0A2P5FLM1_TREOI</name>
<keyword evidence="11" id="KW-1185">Reference proteome</keyword>
<dbReference type="GO" id="GO:0045735">
    <property type="term" value="F:nutrient reservoir activity"/>
    <property type="evidence" value="ECO:0007669"/>
    <property type="project" value="UniProtKB-KW"/>
</dbReference>
<comment type="subunit">
    <text evidence="7">Hexamer; each subunit is composed of an acidic and a basic chain derived from a single precursor and linked by a disulfide bond.</text>
</comment>
<dbReference type="STRING" id="63057.A0A2P5FLM1"/>
<keyword evidence="2 7" id="KW-0758">Storage protein</keyword>
<comment type="function">
    <text evidence="7">Seed storage protein.</text>
</comment>
<dbReference type="PANTHER" id="PTHR31189">
    <property type="entry name" value="OS03G0336100 PROTEIN-RELATED"/>
    <property type="match status" value="1"/>
</dbReference>
<evidence type="ECO:0000256" key="6">
    <source>
        <dbReference type="ARBA" id="ARBA00081374"/>
    </source>
</evidence>
<dbReference type="InterPro" id="IPR011051">
    <property type="entry name" value="RmlC_Cupin_sf"/>
</dbReference>
<evidence type="ECO:0000256" key="2">
    <source>
        <dbReference type="ARBA" id="ARBA00022761"/>
    </source>
</evidence>
<dbReference type="InterPro" id="IPR006045">
    <property type="entry name" value="Cupin_1"/>
</dbReference>
<evidence type="ECO:0000256" key="7">
    <source>
        <dbReference type="RuleBase" id="RU003681"/>
    </source>
</evidence>
<accession>A0A2P5FLM1</accession>
<dbReference type="OrthoDB" id="1903982at2759"/>
<keyword evidence="7" id="KW-0732">Signal</keyword>
<feature type="region of interest" description="Disordered" evidence="8">
    <location>
        <begin position="215"/>
        <end position="243"/>
    </location>
</feature>
<dbReference type="InterPro" id="IPR006044">
    <property type="entry name" value="11S_seedstore_pln"/>
</dbReference>
<dbReference type="InterPro" id="IPR022379">
    <property type="entry name" value="11S_seedstore_CS"/>
</dbReference>
<feature type="signal peptide" evidence="7">
    <location>
        <begin position="1"/>
        <end position="23"/>
    </location>
</feature>
<dbReference type="InParanoid" id="A0A2P5FLM1"/>
<evidence type="ECO:0000259" key="9">
    <source>
        <dbReference type="SMART" id="SM00835"/>
    </source>
</evidence>
<gene>
    <name evidence="10" type="ORF">TorRG33x02_055740</name>
</gene>
<keyword evidence="3 7" id="KW-0708">Seed storage protein</keyword>
<evidence type="ECO:0000256" key="3">
    <source>
        <dbReference type="ARBA" id="ARBA00023129"/>
    </source>
</evidence>
<keyword evidence="4 7" id="KW-1015">Disulfide bond</keyword>
<feature type="domain" description="Cupin type-1" evidence="9">
    <location>
        <begin position="332"/>
        <end position="481"/>
    </location>
</feature>
<dbReference type="InterPro" id="IPR050253">
    <property type="entry name" value="Seed_Storage-Functional"/>
</dbReference>
<feature type="chain" id="PRO_5015022337" description="11S seed storage protein" evidence="7">
    <location>
        <begin position="24"/>
        <end position="503"/>
    </location>
</feature>
<dbReference type="Pfam" id="PF00190">
    <property type="entry name" value="Cupin_1"/>
    <property type="match status" value="2"/>
</dbReference>
<dbReference type="Proteomes" id="UP000237000">
    <property type="component" value="Unassembled WGS sequence"/>
</dbReference>
<dbReference type="FunFam" id="2.60.120.10:FF:000073">
    <property type="entry name" value="Glycinin G1"/>
    <property type="match status" value="1"/>
</dbReference>
<dbReference type="InterPro" id="IPR014710">
    <property type="entry name" value="RmlC-like_jellyroll"/>
</dbReference>
<dbReference type="Gene3D" id="2.60.120.10">
    <property type="entry name" value="Jelly Rolls"/>
    <property type="match status" value="2"/>
</dbReference>
<evidence type="ECO:0000313" key="11">
    <source>
        <dbReference type="Proteomes" id="UP000237000"/>
    </source>
</evidence>
<dbReference type="EMBL" id="JXTC01000023">
    <property type="protein sequence ID" value="PON98674.1"/>
    <property type="molecule type" value="Genomic_DNA"/>
</dbReference>
<dbReference type="AlphaFoldDB" id="A0A2P5FLM1"/>
<dbReference type="PANTHER" id="PTHR31189:SF48">
    <property type="entry name" value="LEGUMIN B"/>
    <property type="match status" value="1"/>
</dbReference>
<evidence type="ECO:0000256" key="5">
    <source>
        <dbReference type="ARBA" id="ARBA00062468"/>
    </source>
</evidence>
<dbReference type="FunCoup" id="A0A2P5FLM1">
    <property type="interactions" value="332"/>
</dbReference>
<dbReference type="PRINTS" id="PR00439">
    <property type="entry name" value="11SGLOBULIN"/>
</dbReference>
<proteinExistence type="inferred from homology"/>
<dbReference type="PROSITE" id="PS00305">
    <property type="entry name" value="11S_SEED_STORAGE"/>
    <property type="match status" value="1"/>
</dbReference>
<comment type="subunit">
    <text evidence="5">Hexamer of two trimers; each subunit is composed of an acidic and a basic chain derived from a single precursor and linked by a disulfide bond.</text>
</comment>
<evidence type="ECO:0000256" key="1">
    <source>
        <dbReference type="ARBA" id="ARBA00007178"/>
    </source>
</evidence>
<comment type="similarity">
    <text evidence="1 7">Belongs to the 11S seed storage protein (globulins) family.</text>
</comment>
<reference evidence="11" key="1">
    <citation type="submission" date="2016-06" db="EMBL/GenBank/DDBJ databases">
        <title>Parallel loss of symbiosis genes in relatives of nitrogen-fixing non-legume Parasponia.</title>
        <authorList>
            <person name="Van Velzen R."/>
            <person name="Holmer R."/>
            <person name="Bu F."/>
            <person name="Rutten L."/>
            <person name="Van Zeijl A."/>
            <person name="Liu W."/>
            <person name="Santuari L."/>
            <person name="Cao Q."/>
            <person name="Sharma T."/>
            <person name="Shen D."/>
            <person name="Roswanjaya Y."/>
            <person name="Wardhani T."/>
            <person name="Kalhor M.S."/>
            <person name="Jansen J."/>
            <person name="Van den Hoogen J."/>
            <person name="Gungor B."/>
            <person name="Hartog M."/>
            <person name="Hontelez J."/>
            <person name="Verver J."/>
            <person name="Yang W.-C."/>
            <person name="Schijlen E."/>
            <person name="Repin R."/>
            <person name="Schilthuizen M."/>
            <person name="Schranz E."/>
            <person name="Heidstra R."/>
            <person name="Miyata K."/>
            <person name="Fedorova E."/>
            <person name="Kohlen W."/>
            <person name="Bisseling T."/>
            <person name="Smit S."/>
            <person name="Geurts R."/>
        </authorList>
    </citation>
    <scope>NUCLEOTIDE SEQUENCE [LARGE SCALE GENOMIC DNA]</scope>
    <source>
        <strain evidence="11">cv. RG33-2</strain>
    </source>
</reference>
<protein>
    <recommendedName>
        <fullName evidence="6">11S seed storage protein</fullName>
    </recommendedName>
</protein>
<feature type="domain" description="Cupin type-1" evidence="9">
    <location>
        <begin position="54"/>
        <end position="272"/>
    </location>
</feature>
<evidence type="ECO:0000313" key="10">
    <source>
        <dbReference type="EMBL" id="PON98674.1"/>
    </source>
</evidence>
<dbReference type="GO" id="GO:0043245">
    <property type="term" value="C:extraorganismal space"/>
    <property type="evidence" value="ECO:0007669"/>
    <property type="project" value="UniProtKB-ARBA"/>
</dbReference>